<dbReference type="EMBL" id="JABZFV010000235">
    <property type="protein sequence ID" value="MBF0935443.1"/>
    <property type="molecule type" value="Genomic_DNA"/>
</dbReference>
<evidence type="ECO:0000313" key="2">
    <source>
        <dbReference type="Proteomes" id="UP000757900"/>
    </source>
</evidence>
<dbReference type="Proteomes" id="UP000757900">
    <property type="component" value="Unassembled WGS sequence"/>
</dbReference>
<protein>
    <recommendedName>
        <fullName evidence="3">Capsular polysaccharide synthesis protein</fullName>
    </recommendedName>
</protein>
<dbReference type="Pfam" id="PF05704">
    <property type="entry name" value="Caps_synth"/>
    <property type="match status" value="1"/>
</dbReference>
<proteinExistence type="predicted"/>
<accession>A0A929MQ15</accession>
<evidence type="ECO:0000313" key="1">
    <source>
        <dbReference type="EMBL" id="MBF0935443.1"/>
    </source>
</evidence>
<dbReference type="InterPro" id="IPR008441">
    <property type="entry name" value="AfumC-like_glycosyl_Trfase"/>
</dbReference>
<dbReference type="InterPro" id="IPR029044">
    <property type="entry name" value="Nucleotide-diphossugar_trans"/>
</dbReference>
<gene>
    <name evidence="1" type="ORF">HXK00_07385</name>
</gene>
<dbReference type="SUPFAM" id="SSF53448">
    <property type="entry name" value="Nucleotide-diphospho-sugar transferases"/>
    <property type="match status" value="1"/>
</dbReference>
<comment type="caution">
    <text evidence="1">The sequence shown here is derived from an EMBL/GenBank/DDBJ whole genome shotgun (WGS) entry which is preliminary data.</text>
</comment>
<feature type="non-terminal residue" evidence="1">
    <location>
        <position position="302"/>
    </location>
</feature>
<dbReference type="AlphaFoldDB" id="A0A929MQ15"/>
<reference evidence="1" key="1">
    <citation type="submission" date="2020-04" db="EMBL/GenBank/DDBJ databases">
        <title>Deep metagenomics examines the oral microbiome during advanced dental caries in children, revealing novel taxa and co-occurrences with host molecules.</title>
        <authorList>
            <person name="Baker J.L."/>
            <person name="Morton J.T."/>
            <person name="Dinis M."/>
            <person name="Alvarez R."/>
            <person name="Tran N.C."/>
            <person name="Knight R."/>
            <person name="Edlund A."/>
        </authorList>
    </citation>
    <scope>NUCLEOTIDE SEQUENCE</scope>
    <source>
        <strain evidence="1">JCVI_23_bin.16</strain>
    </source>
</reference>
<dbReference type="GO" id="GO:0016757">
    <property type="term" value="F:glycosyltransferase activity"/>
    <property type="evidence" value="ECO:0007669"/>
    <property type="project" value="InterPro"/>
</dbReference>
<sequence length="302" mass="35527">MGKIRQKWRELSRYRQVFNGRIMWVQFLDKVLTKLAKLPLPFVRPLVHHGFLAKHRAILTYLERDFQDFLENYDFTGPASESKTTPRQIFSLWLQGREAAPPLVQATLASQEAFAEQYGFNWTFLTQDNLSDYFQVPDSLRMFVDQGDIDVVKLSDLIRCSLLSDYGGVWFDSTLYVTDTSSASYLANDFYTIPARGKEWYPKYVANNRWAMFCLAGSANHVIFRFLRDFQVAYFTRYRLPIDYFLIDYLLDIGYRYSDVIREAIDAVPQNNQDLYFIANHANNFVDVSEWDRVKSKTQLYK</sequence>
<organism evidence="1 2">
    <name type="scientific">Abiotrophia defectiva</name>
    <name type="common">Streptococcus defectivus</name>
    <dbReference type="NCBI Taxonomy" id="46125"/>
    <lineage>
        <taxon>Bacteria</taxon>
        <taxon>Bacillati</taxon>
        <taxon>Bacillota</taxon>
        <taxon>Bacilli</taxon>
        <taxon>Lactobacillales</taxon>
        <taxon>Aerococcaceae</taxon>
        <taxon>Abiotrophia</taxon>
    </lineage>
</organism>
<name>A0A929MQ15_ABIDE</name>
<evidence type="ECO:0008006" key="3">
    <source>
        <dbReference type="Google" id="ProtNLM"/>
    </source>
</evidence>